<reference evidence="2 3" key="1">
    <citation type="submission" date="2017-11" db="EMBL/GenBank/DDBJ databases">
        <title>Isolation and Characterization of Methanofollis Species from Methane Seep Offshore SW Taiwan.</title>
        <authorList>
            <person name="Teng N.-H."/>
            <person name="Lai M.-C."/>
            <person name="Chen S.-C."/>
        </authorList>
    </citation>
    <scope>NUCLEOTIDE SEQUENCE [LARGE SCALE GENOMIC DNA]</scope>
    <source>
        <strain evidence="2 3">FWC-SCC2</strain>
    </source>
</reference>
<dbReference type="OrthoDB" id="200338at2157"/>
<accession>A0A483CQB1</accession>
<protein>
    <submittedName>
        <fullName evidence="2">Metal-dependent hydrolase</fullName>
    </submittedName>
</protein>
<dbReference type="GO" id="GO:0016787">
    <property type="term" value="F:hydrolase activity"/>
    <property type="evidence" value="ECO:0007669"/>
    <property type="project" value="UniProtKB-KW"/>
</dbReference>
<evidence type="ECO:0000256" key="1">
    <source>
        <dbReference type="SAM" id="Phobius"/>
    </source>
</evidence>
<dbReference type="EMBL" id="PGCL01000001">
    <property type="protein sequence ID" value="TAJ45303.1"/>
    <property type="molecule type" value="Genomic_DNA"/>
</dbReference>
<evidence type="ECO:0000313" key="3">
    <source>
        <dbReference type="Proteomes" id="UP000292580"/>
    </source>
</evidence>
<feature type="transmembrane region" description="Helical" evidence="1">
    <location>
        <begin position="168"/>
        <end position="189"/>
    </location>
</feature>
<keyword evidence="2" id="KW-0378">Hydrolase</keyword>
<keyword evidence="1" id="KW-0472">Membrane</keyword>
<keyword evidence="3" id="KW-1185">Reference proteome</keyword>
<gene>
    <name evidence="2" type="ORF">CUJ86_00720</name>
</gene>
<sequence length="230" mass="24497">MFLACHLIAGIVIGIIIARACGDRRAIPACALGALIPDIVDKPLGHIFLAESLGYGRIYLHTLLFLVIVLAIGALIFWRSRNVLVLAAGAGIASHQVLDAMWREPTNWYYPFLGPFSGSGDTTSFMDLVISEISAPSEWLLLVATAIFCLFLFYRGESIIGGRALERILPPLGILLILVGIWTAGAGVLDITAPLTGWESAEDNILCGAVIALSGCAALFFRTNGSGTNP</sequence>
<feature type="transmembrane region" description="Helical" evidence="1">
    <location>
        <begin position="139"/>
        <end position="156"/>
    </location>
</feature>
<dbReference type="InterPro" id="IPR007404">
    <property type="entry name" value="YdjM-like"/>
</dbReference>
<keyword evidence="1" id="KW-0812">Transmembrane</keyword>
<dbReference type="RefSeq" id="WP_130645650.1">
    <property type="nucleotide sequence ID" value="NZ_PGCL01000001.1"/>
</dbReference>
<keyword evidence="1" id="KW-1133">Transmembrane helix</keyword>
<dbReference type="Proteomes" id="UP000292580">
    <property type="component" value="Unassembled WGS sequence"/>
</dbReference>
<name>A0A483CQB1_9EURY</name>
<comment type="caution">
    <text evidence="2">The sequence shown here is derived from an EMBL/GenBank/DDBJ whole genome shotgun (WGS) entry which is preliminary data.</text>
</comment>
<organism evidence="2 3">
    <name type="scientific">Methanofollis fontis</name>
    <dbReference type="NCBI Taxonomy" id="2052832"/>
    <lineage>
        <taxon>Archaea</taxon>
        <taxon>Methanobacteriati</taxon>
        <taxon>Methanobacteriota</taxon>
        <taxon>Stenosarchaea group</taxon>
        <taxon>Methanomicrobia</taxon>
        <taxon>Methanomicrobiales</taxon>
        <taxon>Methanomicrobiaceae</taxon>
        <taxon>Methanofollis</taxon>
    </lineage>
</organism>
<evidence type="ECO:0000313" key="2">
    <source>
        <dbReference type="EMBL" id="TAJ45303.1"/>
    </source>
</evidence>
<proteinExistence type="predicted"/>
<dbReference type="Pfam" id="PF04307">
    <property type="entry name" value="YdjM"/>
    <property type="match status" value="1"/>
</dbReference>
<dbReference type="AlphaFoldDB" id="A0A483CQB1"/>
<feature type="transmembrane region" description="Helical" evidence="1">
    <location>
        <begin position="58"/>
        <end position="78"/>
    </location>
</feature>
<feature type="transmembrane region" description="Helical" evidence="1">
    <location>
        <begin position="83"/>
        <end position="102"/>
    </location>
</feature>
<feature type="transmembrane region" description="Helical" evidence="1">
    <location>
        <begin position="201"/>
        <end position="221"/>
    </location>
</feature>